<geneLocation type="plasmid" evidence="3 4">
    <name>pTC1</name>
</geneLocation>
<sequence>MSHTATPAKAAVTLYTGFHQLVTGDVAGTVLNGVDILVRDGEIIGLGPDLPRTLAPIGVGQEQGVEVVNCRGLTAYPGLINTHHHFFQAFVRNLAPLDWTQLDVLAWLRKIYPVFALVDEDCIYHSTVVSMAELIKHGCTTAFDHQYNYSRRGGPFLVDRQFDAANLLGLRFHAGRGCITLPMAEGSTIPDAMRESTDTFLADCERLVSRFHDPRPFAMQRVVVAPSSPVIAYPETFVESARLARHLGVSLHTHLGEGETPAMVARFGERSLDWCENRGFVGPDVWLAHGWEFTAADIARLAATGTGVAHCPAPVFLVGAEVTDIPAMAAAGVRVGFGVDGHASNDSSNLAECIRLAYLLQCLKASERQHPVPAPYDFLRMATQGGADCLNRPDLGALAVGRAADFFAVDLNRIEYIGANHDPRSLPAKVGFSGPVDMTVINGKVVWRNGEFPGLDEMELARAADGVFRRVIYGDPLVAALRRGTGVTPC</sequence>
<dbReference type="OrthoDB" id="3189065at2"/>
<dbReference type="InterPro" id="IPR006680">
    <property type="entry name" value="Amidohydro-rel"/>
</dbReference>
<dbReference type="InterPro" id="IPR032466">
    <property type="entry name" value="Metal_Hydrolase"/>
</dbReference>
<name>A1RCX5_PAEAT</name>
<dbReference type="InterPro" id="IPR011059">
    <property type="entry name" value="Metal-dep_hydrolase_composite"/>
</dbReference>
<accession>A1RCX5</accession>
<proteinExistence type="predicted"/>
<dbReference type="GO" id="GO:0018763">
    <property type="term" value="F:hydroxydechloroatrazine ethylaminohydrolase activity"/>
    <property type="evidence" value="ECO:0007669"/>
    <property type="project" value="UniProtKB-EC"/>
</dbReference>
<dbReference type="Pfam" id="PF01979">
    <property type="entry name" value="Amidohydro_1"/>
    <property type="match status" value="1"/>
</dbReference>
<dbReference type="PANTHER" id="PTHR43794">
    <property type="entry name" value="AMINOHYDROLASE SSNA-RELATED"/>
    <property type="match status" value="1"/>
</dbReference>
<dbReference type="KEGG" id="aau:AAur_pTC10218"/>
<organism evidence="3 4">
    <name type="scientific">Paenarthrobacter aurescens (strain TC1)</name>
    <dbReference type="NCBI Taxonomy" id="290340"/>
    <lineage>
        <taxon>Bacteria</taxon>
        <taxon>Bacillati</taxon>
        <taxon>Actinomycetota</taxon>
        <taxon>Actinomycetes</taxon>
        <taxon>Micrococcales</taxon>
        <taxon>Micrococcaceae</taxon>
        <taxon>Paenarthrobacter</taxon>
    </lineage>
</organism>
<reference evidence="3 4" key="1">
    <citation type="journal article" date="2006" name="PLoS Genet.">
        <title>Secrets of soil survival revealed by the genome sequence of Arthrobacter aurescens TC1.</title>
        <authorList>
            <person name="Mongodin E.F."/>
            <person name="Shapir N."/>
            <person name="Daugherty S.C."/>
            <person name="DeBoy R.T."/>
            <person name="Emerson J.B."/>
            <person name="Shvartzbeyn A."/>
            <person name="Radune D."/>
            <person name="Vamathevan J."/>
            <person name="Riggs F."/>
            <person name="Grinberg V."/>
            <person name="Khouri H."/>
            <person name="Wackett L.P."/>
            <person name="Nelson K.E."/>
            <person name="Sadowsky M.J."/>
        </authorList>
    </citation>
    <scope>NUCLEOTIDE SEQUENCE [LARGE SCALE GENOMIC DNA]</scope>
    <source>
        <strain evidence="3 4">TC1</strain>
    </source>
</reference>
<dbReference type="EC" id="3.5.4.43" evidence="3"/>
<dbReference type="Gene3D" id="2.30.40.10">
    <property type="entry name" value="Urease, subunit C, domain 1"/>
    <property type="match status" value="1"/>
</dbReference>
<keyword evidence="4" id="KW-1185">Reference proteome</keyword>
<keyword evidence="1 3" id="KW-0378">Hydrolase</keyword>
<gene>
    <name evidence="3" type="primary">atzB</name>
    <name evidence="3" type="ordered locus">AAur_pTC10218</name>
</gene>
<evidence type="ECO:0000313" key="3">
    <source>
        <dbReference type="EMBL" id="ABM10408.1"/>
    </source>
</evidence>
<dbReference type="SUPFAM" id="SSF51556">
    <property type="entry name" value="Metallo-dependent hydrolases"/>
    <property type="match status" value="1"/>
</dbReference>
<dbReference type="PANTHER" id="PTHR43794:SF11">
    <property type="entry name" value="AMIDOHYDROLASE-RELATED DOMAIN-CONTAINING PROTEIN"/>
    <property type="match status" value="1"/>
</dbReference>
<dbReference type="InterPro" id="IPR050287">
    <property type="entry name" value="MTA/SAH_deaminase"/>
</dbReference>
<dbReference type="Proteomes" id="UP000000637">
    <property type="component" value="Plasmid pTC1"/>
</dbReference>
<evidence type="ECO:0000259" key="2">
    <source>
        <dbReference type="Pfam" id="PF01979"/>
    </source>
</evidence>
<evidence type="ECO:0000256" key="1">
    <source>
        <dbReference type="ARBA" id="ARBA00022801"/>
    </source>
</evidence>
<dbReference type="AlphaFoldDB" id="A1RCX5"/>
<evidence type="ECO:0000313" key="4">
    <source>
        <dbReference type="Proteomes" id="UP000000637"/>
    </source>
</evidence>
<dbReference type="HOGENOM" id="CLU_012358_2_3_11"/>
<protein>
    <submittedName>
        <fullName evidence="3">Hydroxyatrazine hydrolase</fullName>
        <ecNumber evidence="3">3.5.4.43</ecNumber>
    </submittedName>
</protein>
<dbReference type="EMBL" id="CP000475">
    <property type="protein sequence ID" value="ABM10408.1"/>
    <property type="molecule type" value="Genomic_DNA"/>
</dbReference>
<dbReference type="CDD" id="cd01298">
    <property type="entry name" value="ATZ_TRZ_like"/>
    <property type="match status" value="1"/>
</dbReference>
<dbReference type="SUPFAM" id="SSF51338">
    <property type="entry name" value="Composite domain of metallo-dependent hydrolases"/>
    <property type="match status" value="2"/>
</dbReference>
<dbReference type="Gene3D" id="3.20.20.140">
    <property type="entry name" value="Metal-dependent hydrolases"/>
    <property type="match status" value="1"/>
</dbReference>
<dbReference type="BRENDA" id="3.5.4.43">
    <property type="organism ID" value="441"/>
</dbReference>
<dbReference type="RefSeq" id="WP_011777000.1">
    <property type="nucleotide sequence ID" value="NC_008712.1"/>
</dbReference>
<dbReference type="GeneID" id="79882503"/>
<keyword evidence="3" id="KW-0614">Plasmid</keyword>
<feature type="domain" description="Amidohydrolase-related" evidence="2">
    <location>
        <begin position="75"/>
        <end position="446"/>
    </location>
</feature>